<evidence type="ECO:0000313" key="1">
    <source>
        <dbReference type="EMBL" id="KAL0184545.1"/>
    </source>
</evidence>
<accession>A0ABD0QE69</accession>
<evidence type="ECO:0000313" key="2">
    <source>
        <dbReference type="Proteomes" id="UP001529510"/>
    </source>
</evidence>
<comment type="caution">
    <text evidence="1">The sequence shown here is derived from an EMBL/GenBank/DDBJ whole genome shotgun (WGS) entry which is preliminary data.</text>
</comment>
<dbReference type="AlphaFoldDB" id="A0ABD0QE69"/>
<proteinExistence type="predicted"/>
<dbReference type="Proteomes" id="UP001529510">
    <property type="component" value="Unassembled WGS sequence"/>
</dbReference>
<name>A0ABD0QE69_CIRMR</name>
<sequence>MAKETAVLELIFKCGPVQQGPTNLLIFSLRPVTRCCSSWQPLPATMLLHVTSQRTPTSA</sequence>
<gene>
    <name evidence="1" type="ORF">M9458_020241</name>
</gene>
<organism evidence="1 2">
    <name type="scientific">Cirrhinus mrigala</name>
    <name type="common">Mrigala</name>
    <dbReference type="NCBI Taxonomy" id="683832"/>
    <lineage>
        <taxon>Eukaryota</taxon>
        <taxon>Metazoa</taxon>
        <taxon>Chordata</taxon>
        <taxon>Craniata</taxon>
        <taxon>Vertebrata</taxon>
        <taxon>Euteleostomi</taxon>
        <taxon>Actinopterygii</taxon>
        <taxon>Neopterygii</taxon>
        <taxon>Teleostei</taxon>
        <taxon>Ostariophysi</taxon>
        <taxon>Cypriniformes</taxon>
        <taxon>Cyprinidae</taxon>
        <taxon>Labeoninae</taxon>
        <taxon>Labeonini</taxon>
        <taxon>Cirrhinus</taxon>
    </lineage>
</organism>
<feature type="non-terminal residue" evidence="1">
    <location>
        <position position="59"/>
    </location>
</feature>
<reference evidence="1 2" key="1">
    <citation type="submission" date="2024-05" db="EMBL/GenBank/DDBJ databases">
        <title>Genome sequencing and assembly of Indian major carp, Cirrhinus mrigala (Hamilton, 1822).</title>
        <authorList>
            <person name="Mohindra V."/>
            <person name="Chowdhury L.M."/>
            <person name="Lal K."/>
            <person name="Jena J.K."/>
        </authorList>
    </citation>
    <scope>NUCLEOTIDE SEQUENCE [LARGE SCALE GENOMIC DNA]</scope>
    <source>
        <strain evidence="1">CM1030</strain>
        <tissue evidence="1">Blood</tissue>
    </source>
</reference>
<dbReference type="EMBL" id="JAMKFB020000009">
    <property type="protein sequence ID" value="KAL0184545.1"/>
    <property type="molecule type" value="Genomic_DNA"/>
</dbReference>
<keyword evidence="2" id="KW-1185">Reference proteome</keyword>
<protein>
    <submittedName>
        <fullName evidence="1">Uncharacterized protein</fullName>
    </submittedName>
</protein>